<feature type="compositionally biased region" description="Low complexity" evidence="7">
    <location>
        <begin position="290"/>
        <end position="302"/>
    </location>
</feature>
<dbReference type="GO" id="GO:0005509">
    <property type="term" value="F:calcium ion binding"/>
    <property type="evidence" value="ECO:0007669"/>
    <property type="project" value="InterPro"/>
</dbReference>
<comment type="subunit">
    <text evidence="1">Monomer.</text>
</comment>
<dbReference type="SUPFAM" id="SSF47473">
    <property type="entry name" value="EF-hand"/>
    <property type="match status" value="1"/>
</dbReference>
<evidence type="ECO:0000256" key="6">
    <source>
        <dbReference type="PROSITE-ProRule" id="PRU10141"/>
    </source>
</evidence>
<dbReference type="VEuPathDB" id="PiroplasmaDB:BEWA_008260"/>
<dbReference type="InterPro" id="IPR018247">
    <property type="entry name" value="EF_Hand_1_Ca_BS"/>
</dbReference>
<dbReference type="CDD" id="cd00051">
    <property type="entry name" value="EFh"/>
    <property type="match status" value="1"/>
</dbReference>
<keyword evidence="12" id="KW-1185">Reference proteome</keyword>
<feature type="binding site" evidence="6">
    <location>
        <position position="856"/>
    </location>
    <ligand>
        <name>ATP</name>
        <dbReference type="ChEBI" id="CHEBI:30616"/>
    </ligand>
</feature>
<name>L0B2H9_THEEQ</name>
<dbReference type="STRING" id="1537102.L0B2H9"/>
<reference evidence="11 12" key="1">
    <citation type="journal article" date="2012" name="BMC Genomics">
        <title>Comparative genomic analysis and phylogenetic position of Theileria equi.</title>
        <authorList>
            <person name="Kappmeyer L.S."/>
            <person name="Thiagarajan M."/>
            <person name="Herndon D.R."/>
            <person name="Ramsay J.D."/>
            <person name="Caler E."/>
            <person name="Djikeng A."/>
            <person name="Gillespie J.J."/>
            <person name="Lau A.O."/>
            <person name="Roalson E.H."/>
            <person name="Silva J.C."/>
            <person name="Silva M.G."/>
            <person name="Suarez C.E."/>
            <person name="Ueti M.W."/>
            <person name="Nene V.M."/>
            <person name="Mealey R.H."/>
            <person name="Knowles D.P."/>
            <person name="Brayton K.A."/>
        </authorList>
    </citation>
    <scope>NUCLEOTIDE SEQUENCE [LARGE SCALE GENOMIC DNA]</scope>
    <source>
        <strain evidence="11 12">WA</strain>
    </source>
</reference>
<dbReference type="KEGG" id="beq:BEWA_008260"/>
<dbReference type="InterPro" id="IPR008271">
    <property type="entry name" value="Ser/Thr_kinase_AS"/>
</dbReference>
<protein>
    <submittedName>
        <fullName evidence="11">Protein kinase domain-containing protein</fullName>
        <ecNumber evidence="11">2.7.11.17</ecNumber>
    </submittedName>
</protein>
<dbReference type="eggNOG" id="KOG0032">
    <property type="taxonomic scope" value="Eukaryota"/>
</dbReference>
<keyword evidence="2 6" id="KW-0547">Nucleotide-binding</keyword>
<dbReference type="RefSeq" id="XP_004831082.1">
    <property type="nucleotide sequence ID" value="XM_004831025.1"/>
</dbReference>
<dbReference type="FunFam" id="1.10.510.10:FF:000571">
    <property type="entry name" value="Maternal embryonic leucine zipper kinase"/>
    <property type="match status" value="1"/>
</dbReference>
<dbReference type="PRINTS" id="PR00450">
    <property type="entry name" value="RECOVERIN"/>
</dbReference>
<dbReference type="SUPFAM" id="SSF56112">
    <property type="entry name" value="Protein kinase-like (PK-like)"/>
    <property type="match status" value="1"/>
</dbReference>
<organism evidence="11 12">
    <name type="scientific">Theileria equi strain WA</name>
    <dbReference type="NCBI Taxonomy" id="1537102"/>
    <lineage>
        <taxon>Eukaryota</taxon>
        <taxon>Sar</taxon>
        <taxon>Alveolata</taxon>
        <taxon>Apicomplexa</taxon>
        <taxon>Aconoidasida</taxon>
        <taxon>Piroplasmida</taxon>
        <taxon>Theileriidae</taxon>
        <taxon>Theileria</taxon>
    </lineage>
</organism>
<dbReference type="PROSITE" id="PS50011">
    <property type="entry name" value="PROTEIN_KINASE_DOM"/>
    <property type="match status" value="1"/>
</dbReference>
<keyword evidence="11" id="KW-0808">Transferase</keyword>
<dbReference type="SMART" id="SM00233">
    <property type="entry name" value="PH"/>
    <property type="match status" value="1"/>
</dbReference>
<dbReference type="CDD" id="cd05117">
    <property type="entry name" value="STKc_CAMK"/>
    <property type="match status" value="1"/>
</dbReference>
<dbReference type="EC" id="2.7.11.17" evidence="11"/>
<dbReference type="Gene3D" id="2.30.29.30">
    <property type="entry name" value="Pleckstrin-homology domain (PH domain)/Phosphotyrosine-binding domain (PTB)"/>
    <property type="match status" value="1"/>
</dbReference>
<evidence type="ECO:0000313" key="11">
    <source>
        <dbReference type="EMBL" id="AFZ81416.1"/>
    </source>
</evidence>
<dbReference type="InterPro" id="IPR011993">
    <property type="entry name" value="PH-like_dom_sf"/>
</dbReference>
<dbReference type="PROSITE" id="PS50003">
    <property type="entry name" value="PH_DOMAIN"/>
    <property type="match status" value="1"/>
</dbReference>
<evidence type="ECO:0000259" key="8">
    <source>
        <dbReference type="PROSITE" id="PS50003"/>
    </source>
</evidence>
<dbReference type="InterPro" id="IPR017441">
    <property type="entry name" value="Protein_kinase_ATP_BS"/>
</dbReference>
<feature type="domain" description="PH" evidence="8">
    <location>
        <begin position="720"/>
        <end position="819"/>
    </location>
</feature>
<dbReference type="FunFam" id="3.30.200.20:FF:000042">
    <property type="entry name" value="Aurora kinase A"/>
    <property type="match status" value="1"/>
</dbReference>
<feature type="domain" description="Protein kinase" evidence="9">
    <location>
        <begin position="827"/>
        <end position="1083"/>
    </location>
</feature>
<evidence type="ECO:0000259" key="10">
    <source>
        <dbReference type="PROSITE" id="PS50222"/>
    </source>
</evidence>
<dbReference type="SUPFAM" id="SSF50729">
    <property type="entry name" value="PH domain-like"/>
    <property type="match status" value="1"/>
</dbReference>
<feature type="domain" description="EF-hand" evidence="10">
    <location>
        <begin position="64"/>
        <end position="93"/>
    </location>
</feature>
<dbReference type="PROSITE" id="PS00018">
    <property type="entry name" value="EF_HAND_1"/>
    <property type="match status" value="2"/>
</dbReference>
<dbReference type="Pfam" id="PF00069">
    <property type="entry name" value="Pkinase"/>
    <property type="match status" value="1"/>
</dbReference>
<accession>L0B2H9</accession>
<evidence type="ECO:0000256" key="3">
    <source>
        <dbReference type="ARBA" id="ARBA00022837"/>
    </source>
</evidence>
<dbReference type="PROSITE" id="PS00107">
    <property type="entry name" value="PROTEIN_KINASE_ATP"/>
    <property type="match status" value="1"/>
</dbReference>
<dbReference type="Gene3D" id="1.10.510.10">
    <property type="entry name" value="Transferase(Phosphotransferase) domain 1"/>
    <property type="match status" value="1"/>
</dbReference>
<dbReference type="Pfam" id="PF13202">
    <property type="entry name" value="EF-hand_5"/>
    <property type="match status" value="1"/>
</dbReference>
<feature type="region of interest" description="Disordered" evidence="7">
    <location>
        <begin position="1150"/>
        <end position="1170"/>
    </location>
</feature>
<comment type="similarity">
    <text evidence="5">Belongs to the protein kinase superfamily. Ser/Thr protein kinase family. CDPK subfamily.</text>
</comment>
<dbReference type="AlphaFoldDB" id="L0B2H9"/>
<dbReference type="Pfam" id="PF00169">
    <property type="entry name" value="PH"/>
    <property type="match status" value="1"/>
</dbReference>
<feature type="region of interest" description="Disordered" evidence="7">
    <location>
        <begin position="280"/>
        <end position="360"/>
    </location>
</feature>
<dbReference type="EMBL" id="CP001670">
    <property type="protein sequence ID" value="AFZ81416.1"/>
    <property type="molecule type" value="Genomic_DNA"/>
</dbReference>
<dbReference type="PROSITE" id="PS50222">
    <property type="entry name" value="EF_HAND_2"/>
    <property type="match status" value="3"/>
</dbReference>
<gene>
    <name evidence="11" type="ORF">BEWA_008260</name>
</gene>
<dbReference type="OrthoDB" id="40902at2759"/>
<proteinExistence type="inferred from homology"/>
<evidence type="ECO:0000259" key="9">
    <source>
        <dbReference type="PROSITE" id="PS50011"/>
    </source>
</evidence>
<feature type="domain" description="EF-hand" evidence="10">
    <location>
        <begin position="425"/>
        <end position="460"/>
    </location>
</feature>
<dbReference type="SMART" id="SM00054">
    <property type="entry name" value="EFh"/>
    <property type="match status" value="3"/>
</dbReference>
<dbReference type="InterPro" id="IPR000719">
    <property type="entry name" value="Prot_kinase_dom"/>
</dbReference>
<dbReference type="GO" id="GO:0004683">
    <property type="term" value="F:calcium/calmodulin-dependent protein kinase activity"/>
    <property type="evidence" value="ECO:0007669"/>
    <property type="project" value="UniProtKB-EC"/>
</dbReference>
<dbReference type="PANTHER" id="PTHR24347">
    <property type="entry name" value="SERINE/THREONINE-PROTEIN KINASE"/>
    <property type="match status" value="1"/>
</dbReference>
<evidence type="ECO:0000256" key="1">
    <source>
        <dbReference type="ARBA" id="ARBA00011245"/>
    </source>
</evidence>
<dbReference type="GeneID" id="15805681"/>
<dbReference type="InterPro" id="IPR011009">
    <property type="entry name" value="Kinase-like_dom_sf"/>
</dbReference>
<keyword evidence="11" id="KW-0418">Kinase</keyword>
<dbReference type="GO" id="GO:0005524">
    <property type="term" value="F:ATP binding"/>
    <property type="evidence" value="ECO:0007669"/>
    <property type="project" value="UniProtKB-UniRule"/>
</dbReference>
<dbReference type="PROSITE" id="PS00108">
    <property type="entry name" value="PROTEIN_KINASE_ST"/>
    <property type="match status" value="1"/>
</dbReference>
<dbReference type="Gene3D" id="1.10.238.10">
    <property type="entry name" value="EF-hand"/>
    <property type="match status" value="1"/>
</dbReference>
<feature type="compositionally biased region" description="Basic and acidic residues" evidence="7">
    <location>
        <begin position="326"/>
        <end position="344"/>
    </location>
</feature>
<evidence type="ECO:0000256" key="2">
    <source>
        <dbReference type="ARBA" id="ARBA00022741"/>
    </source>
</evidence>
<dbReference type="Proteomes" id="UP000031512">
    <property type="component" value="Chromosome 3"/>
</dbReference>
<keyword evidence="4 6" id="KW-0067">ATP-binding</keyword>
<feature type="compositionally biased region" description="Polar residues" evidence="7">
    <location>
        <begin position="345"/>
        <end position="355"/>
    </location>
</feature>
<dbReference type="InterPro" id="IPR002048">
    <property type="entry name" value="EF_hand_dom"/>
</dbReference>
<dbReference type="SMART" id="SM00220">
    <property type="entry name" value="S_TKc"/>
    <property type="match status" value="1"/>
</dbReference>
<feature type="domain" description="EF-hand" evidence="10">
    <location>
        <begin position="94"/>
        <end position="129"/>
    </location>
</feature>
<evidence type="ECO:0000256" key="7">
    <source>
        <dbReference type="SAM" id="MobiDB-lite"/>
    </source>
</evidence>
<keyword evidence="3" id="KW-0106">Calcium</keyword>
<evidence type="ECO:0000256" key="5">
    <source>
        <dbReference type="ARBA" id="ARBA00024334"/>
    </source>
</evidence>
<sequence length="1170" mass="134320">MGGNSSKEYKNRNKYTKECLKKFDPYELAVLQKIFKELANRSISNGIDKGTFLQYFNLPGLWGEQLFRKFDINDSGFVELDEFLTGIAITCRGTRSEKIYVLFKILDLNNDDYIQKSELVTMLSNFPSLISFLSKPSESDELYFRGGEHDKNMDIDRTFLNTNEQLRELGANCNLDKPKDMFNKRAEFNPNINPNCLNDQQHSIPMHNIAFSLSKCSFPSSTSNQSVIKSIEMIYRNQNTFSRFNSTETFNAATDFTKIRNYVRTLSDNPVTYRERNGKHTLQQSECDASHLNTSSHLNSSLGQNSTKSCNELKRGYGSKPKMKMKTPEERAREKYEFYTRSRSESPCTPTSLRRSSSSISIKASKNNISSNASSYDSWSDSDSAENIVYDNKNILKLDDPALILVKSIIDDNDEQENLEHSNLNLDILVEQIFEECDFNESGHLSFLKFKAWLEKNDSILTMFSQFLHEEVWGLQGNAFFRNEYITDSSPILRDVSKFEIMPNDQKSTSKGSSRKDELDDITKRTIYRMFLVKGKHAFNFTSQGHNSEGLVSEELVEHMKAINTNLTSRFTSETNVSTPNESQDNLNRTVYELYSCPNCKTPFLMCPVCYKRYRGLSLHIESSSIYIKCSNCHNSDNDIFETCWICNWEFKEIFLNEFFRKASQLGSNNIVRNSSIATLSSPDSSTPKNGSEMTTSRSVLTHGRLLSNSIEPGHINISKPTKSGIMYKIGKTLHQWRTRYYVLIGNILYYYRDKSSTRPKGCIFLEGCYLDSLRKRQIGNKFGFCICYKGNKFSKRDFYVDSMEQFLEWIDVLSQAMKQQSLTNMYELREQIGQGKFSIVYRAIYKETGEEYAIKIIDKTRITAQERELLRSEISILKLLKHIHVIYLKDIIDMKDSLYIVMELVRGGELYDLIHTEHRLTEEHTHKIITQLLHTVAYLHKCGIMHRDLKPENLLLTDKTECATIKLTDFGLSTLCGPNDVLTQPCGTLAYVAPEVLTMQGYNQKADVWSIGVIMYLLIRGRLPFAVKKSQTSHVWDHYRLTFDGQLWHTISSSAKDLIKKLLEIDPSKRISVFEALDHIWIKNFVAVNKDTVNATNYNSSGDTDDLFLSLRNTTDTTFVIPYSESCDRNINALKSEADLANDNIAFSRDTSTKKPDLSPSGKLSTVQE</sequence>
<dbReference type="InterPro" id="IPR011992">
    <property type="entry name" value="EF-hand-dom_pair"/>
</dbReference>
<evidence type="ECO:0000313" key="12">
    <source>
        <dbReference type="Proteomes" id="UP000031512"/>
    </source>
</evidence>
<evidence type="ECO:0000256" key="4">
    <source>
        <dbReference type="ARBA" id="ARBA00022840"/>
    </source>
</evidence>
<dbReference type="InterPro" id="IPR001849">
    <property type="entry name" value="PH_domain"/>
</dbReference>